<sequence length="938" mass="105011">MMSTTEIEFVKHGGNEVSVLVQSREGERTLKEKLSSIELEKARSIRELEINKLKFLRSHHNLLPKTVIISRNSAKVEIKKKIEYAKQDQRQCQQSLKQRKDAFMDALKKRPLSNTSSVRDKQVARLEALRREEEEKVNNGGRLPDYALHSQDLASFQQSFQATNQNQRKREQPFINSVNVILETLKGNRNQQDQGRSESRQGKFDYLTRHILSTYAGISVEAEETEMAIDAENSTEVSECHIQNGKTSEETKDARVARETLPVDTTSATSIQESKHFPADEEDVSSSDDLSDTKYSGPPNKALQMWAAVRREEKNAHKRRAQEEKKRAKSTEVKTEGITTQVNRADVSIHVIPPVKTSRDLPFINGRQSNNNSLPPITHSSPERRNYSNARGIHRCDGSLSPKKTTSPKSSSLLSVDNLPQEDVSQLRARVHSWSSGQQGKPESLSLVSRRRSSVGSRPESRPFRQTLPVPLERPNCSNTVVIVHEDNGPLLPRRKSIFSVQIDKIHKNSNNSSPTEDDENTHTSSATENKTSEGEGESTKESHDNRVSLNTDCVENDVKLNPDELGLRLETNSCSARSESTIASLVNDKTRSGAPGGREVGGGGRRMSVQTQGALRMWASVQRQEADADDGLDGASYRIALDKVVEAAAGVDEQVQRLEHVRRNSLSRVPLNLYRRTSLEAADDKAIEKTRMRRGSISEPYKGTADVRDEVYKFLQRKFSTSELRRMSLSSVEGQLHSGTSVEDITGRRNSLSQSGQSQPLSSRRGSNAAQHHFSSGKKTKFNEQSTVNQVKKLTSAMESVRGSSLRRPNTTETSPSNMSRASPSVASKSSLPLDAYSKSETTSQKPGRSYSWAPDVTNTQDWHILALELLARNRQGVAKFHTVRGLLQGLAEEYRKQTTSMMYDELRYCTYLRLPNRLLPPDLKDCDASSIFEHPL</sequence>
<feature type="compositionally biased region" description="Polar residues" evidence="1">
    <location>
        <begin position="728"/>
        <end position="744"/>
    </location>
</feature>
<dbReference type="EMBL" id="RQTK01000514">
    <property type="protein sequence ID" value="RUS78368.1"/>
    <property type="molecule type" value="Genomic_DNA"/>
</dbReference>
<feature type="region of interest" description="Disordered" evidence="1">
    <location>
        <begin position="506"/>
        <end position="551"/>
    </location>
</feature>
<feature type="compositionally biased region" description="Polar residues" evidence="1">
    <location>
        <begin position="366"/>
        <end position="380"/>
    </location>
</feature>
<feature type="region of interest" description="Disordered" evidence="1">
    <location>
        <begin position="232"/>
        <end position="337"/>
    </location>
</feature>
<evidence type="ECO:0000256" key="1">
    <source>
        <dbReference type="SAM" id="MobiDB-lite"/>
    </source>
</evidence>
<reference evidence="2 3" key="1">
    <citation type="submission" date="2019-01" db="EMBL/GenBank/DDBJ databases">
        <title>A draft genome assembly of the solar-powered sea slug Elysia chlorotica.</title>
        <authorList>
            <person name="Cai H."/>
            <person name="Li Q."/>
            <person name="Fang X."/>
            <person name="Li J."/>
            <person name="Curtis N.E."/>
            <person name="Altenburger A."/>
            <person name="Shibata T."/>
            <person name="Feng M."/>
            <person name="Maeda T."/>
            <person name="Schwartz J.A."/>
            <person name="Shigenobu S."/>
            <person name="Lundholm N."/>
            <person name="Nishiyama T."/>
            <person name="Yang H."/>
            <person name="Hasebe M."/>
            <person name="Li S."/>
            <person name="Pierce S.K."/>
            <person name="Wang J."/>
        </authorList>
    </citation>
    <scope>NUCLEOTIDE SEQUENCE [LARGE SCALE GENOMIC DNA]</scope>
    <source>
        <strain evidence="2">EC2010</strain>
        <tissue evidence="2">Whole organism of an adult</tissue>
    </source>
</reference>
<organism evidence="2 3">
    <name type="scientific">Elysia chlorotica</name>
    <name type="common">Eastern emerald elysia</name>
    <name type="synonym">Sea slug</name>
    <dbReference type="NCBI Taxonomy" id="188477"/>
    <lineage>
        <taxon>Eukaryota</taxon>
        <taxon>Metazoa</taxon>
        <taxon>Spiralia</taxon>
        <taxon>Lophotrochozoa</taxon>
        <taxon>Mollusca</taxon>
        <taxon>Gastropoda</taxon>
        <taxon>Heterobranchia</taxon>
        <taxon>Euthyneura</taxon>
        <taxon>Panpulmonata</taxon>
        <taxon>Sacoglossa</taxon>
        <taxon>Placobranchoidea</taxon>
        <taxon>Plakobranchidae</taxon>
        <taxon>Elysia</taxon>
    </lineage>
</organism>
<proteinExistence type="predicted"/>
<feature type="region of interest" description="Disordered" evidence="1">
    <location>
        <begin position="358"/>
        <end position="474"/>
    </location>
</feature>
<name>A0A3S1BDN1_ELYCH</name>
<dbReference type="OrthoDB" id="6154301at2759"/>
<protein>
    <submittedName>
        <fullName evidence="2">Uncharacterized protein</fullName>
    </submittedName>
</protein>
<gene>
    <name evidence="2" type="ORF">EGW08_013861</name>
</gene>
<dbReference type="AlphaFoldDB" id="A0A3S1BDN1"/>
<feature type="compositionally biased region" description="Basic and acidic residues" evidence="1">
    <location>
        <begin position="531"/>
        <end position="547"/>
    </location>
</feature>
<keyword evidence="3" id="KW-1185">Reference proteome</keyword>
<feature type="compositionally biased region" description="Polar residues" evidence="1">
    <location>
        <begin position="263"/>
        <end position="272"/>
    </location>
</feature>
<feature type="compositionally biased region" description="Low complexity" evidence="1">
    <location>
        <begin position="442"/>
        <end position="458"/>
    </location>
</feature>
<feature type="compositionally biased region" description="Acidic residues" evidence="1">
    <location>
        <begin position="280"/>
        <end position="290"/>
    </location>
</feature>
<feature type="compositionally biased region" description="Low complexity" evidence="1">
    <location>
        <begin position="399"/>
        <end position="415"/>
    </location>
</feature>
<evidence type="ECO:0000313" key="2">
    <source>
        <dbReference type="EMBL" id="RUS78368.1"/>
    </source>
</evidence>
<feature type="compositionally biased region" description="Basic and acidic residues" evidence="1">
    <location>
        <begin position="309"/>
        <end position="335"/>
    </location>
</feature>
<accession>A0A3S1BDN1</accession>
<dbReference type="Proteomes" id="UP000271974">
    <property type="component" value="Unassembled WGS sequence"/>
</dbReference>
<feature type="compositionally biased region" description="Low complexity" evidence="1">
    <location>
        <begin position="821"/>
        <end position="835"/>
    </location>
</feature>
<feature type="compositionally biased region" description="Low complexity" evidence="1">
    <location>
        <begin position="752"/>
        <end position="768"/>
    </location>
</feature>
<feature type="region of interest" description="Disordered" evidence="1">
    <location>
        <begin position="728"/>
        <end position="854"/>
    </location>
</feature>
<evidence type="ECO:0000313" key="3">
    <source>
        <dbReference type="Proteomes" id="UP000271974"/>
    </source>
</evidence>
<feature type="compositionally biased region" description="Basic and acidic residues" evidence="1">
    <location>
        <begin position="247"/>
        <end position="258"/>
    </location>
</feature>
<comment type="caution">
    <text evidence="2">The sequence shown here is derived from an EMBL/GenBank/DDBJ whole genome shotgun (WGS) entry which is preliminary data.</text>
</comment>
<feature type="compositionally biased region" description="Polar residues" evidence="1">
    <location>
        <begin position="784"/>
        <end position="794"/>
    </location>
</feature>
<feature type="compositionally biased region" description="Polar residues" evidence="1">
    <location>
        <begin position="808"/>
        <end position="820"/>
    </location>
</feature>